<sequence length="236" mass="26012">MTSTENVHEHEIRKFGALADRWWDPDGEFKTLHAVNPLRIQFIRSFAELPGKRVVDVGCGGGILSEGLARAGAHVIGIDLAEELLEVAKTHATQNGIELDYRQISAEALAEEEPGGFDVVTCMEMLEHVPEPASVVRACAKLVKPGGRVFFSTLNRKLKAYLLAIVGAEYLLNMIPKGTHDYATFIKPSELSRWARESGLELVGMEGIAYNPITRQFSLSRDLDVNYLAAFSSPED</sequence>
<dbReference type="HAMAP" id="MF_00472">
    <property type="entry name" value="UbiG"/>
    <property type="match status" value="1"/>
</dbReference>
<comment type="catalytic activity">
    <reaction evidence="5">
        <text>a 3-demethylubiquinol + S-adenosyl-L-methionine = a ubiquinol + S-adenosyl-L-homocysteine + H(+)</text>
        <dbReference type="Rhea" id="RHEA:44380"/>
        <dbReference type="Rhea" id="RHEA-COMP:9566"/>
        <dbReference type="Rhea" id="RHEA-COMP:10914"/>
        <dbReference type="ChEBI" id="CHEBI:15378"/>
        <dbReference type="ChEBI" id="CHEBI:17976"/>
        <dbReference type="ChEBI" id="CHEBI:57856"/>
        <dbReference type="ChEBI" id="CHEBI:59789"/>
        <dbReference type="ChEBI" id="CHEBI:84422"/>
        <dbReference type="EC" id="2.1.1.64"/>
    </reaction>
</comment>
<comment type="catalytic activity">
    <reaction evidence="5">
        <text>a 3-(all-trans-polyprenyl)benzene-1,2-diol + S-adenosyl-L-methionine = a 2-methoxy-6-(all-trans-polyprenyl)phenol + S-adenosyl-L-homocysteine + H(+)</text>
        <dbReference type="Rhea" id="RHEA:31411"/>
        <dbReference type="Rhea" id="RHEA-COMP:9550"/>
        <dbReference type="Rhea" id="RHEA-COMP:9551"/>
        <dbReference type="ChEBI" id="CHEBI:15378"/>
        <dbReference type="ChEBI" id="CHEBI:57856"/>
        <dbReference type="ChEBI" id="CHEBI:59789"/>
        <dbReference type="ChEBI" id="CHEBI:62729"/>
        <dbReference type="ChEBI" id="CHEBI:62731"/>
        <dbReference type="EC" id="2.1.1.222"/>
    </reaction>
</comment>
<organism evidence="6 7">
    <name type="scientific">Methylocaldum szegediense</name>
    <dbReference type="NCBI Taxonomy" id="73780"/>
    <lineage>
        <taxon>Bacteria</taxon>
        <taxon>Pseudomonadati</taxon>
        <taxon>Pseudomonadota</taxon>
        <taxon>Gammaproteobacteria</taxon>
        <taxon>Methylococcales</taxon>
        <taxon>Methylococcaceae</taxon>
        <taxon>Methylocaldum</taxon>
    </lineage>
</organism>
<keyword evidence="4 5" id="KW-0949">S-adenosyl-L-methionine</keyword>
<protein>
    <recommendedName>
        <fullName evidence="5">Ubiquinone biosynthesis O-methyltransferase</fullName>
    </recommendedName>
    <alternativeName>
        <fullName evidence="5">2-polyprenyl-6-hydroxyphenol methylase</fullName>
        <ecNumber evidence="5">2.1.1.222</ecNumber>
    </alternativeName>
    <alternativeName>
        <fullName evidence="5">3-demethylubiquinone 3-O-methyltransferase</fullName>
        <ecNumber evidence="5">2.1.1.64</ecNumber>
    </alternativeName>
</protein>
<evidence type="ECO:0000256" key="5">
    <source>
        <dbReference type="HAMAP-Rule" id="MF_00472"/>
    </source>
</evidence>
<evidence type="ECO:0000313" key="6">
    <source>
        <dbReference type="EMBL" id="CAI8972643.1"/>
    </source>
</evidence>
<dbReference type="EMBL" id="OX458333">
    <property type="protein sequence ID" value="CAI8972643.1"/>
    <property type="molecule type" value="Genomic_DNA"/>
</dbReference>
<evidence type="ECO:0000256" key="3">
    <source>
        <dbReference type="ARBA" id="ARBA00022688"/>
    </source>
</evidence>
<reference evidence="6 7" key="1">
    <citation type="submission" date="2023-03" db="EMBL/GenBank/DDBJ databases">
        <authorList>
            <person name="Pearce D."/>
        </authorList>
    </citation>
    <scope>NUCLEOTIDE SEQUENCE [LARGE SCALE GENOMIC DNA]</scope>
    <source>
        <strain evidence="6">Msz</strain>
    </source>
</reference>
<comment type="function">
    <text evidence="5">O-methyltransferase that catalyzes the 2 O-methylation steps in the ubiquinone biosynthetic pathway.</text>
</comment>
<dbReference type="SUPFAM" id="SSF53335">
    <property type="entry name" value="S-adenosyl-L-methionine-dependent methyltransferases"/>
    <property type="match status" value="1"/>
</dbReference>
<feature type="binding site" evidence="5">
    <location>
        <position position="123"/>
    </location>
    <ligand>
        <name>S-adenosyl-L-methionine</name>
        <dbReference type="ChEBI" id="CHEBI:59789"/>
    </ligand>
</feature>
<comment type="pathway">
    <text evidence="5">Cofactor biosynthesis; ubiquinone biosynthesis.</text>
</comment>
<gene>
    <name evidence="5 6" type="primary">ubiG</name>
    <name evidence="6" type="ORF">MSZNOR_4922</name>
</gene>
<dbReference type="InterPro" id="IPR029063">
    <property type="entry name" value="SAM-dependent_MTases_sf"/>
</dbReference>
<proteinExistence type="inferred from homology"/>
<dbReference type="Pfam" id="PF13489">
    <property type="entry name" value="Methyltransf_23"/>
    <property type="match status" value="1"/>
</dbReference>
<evidence type="ECO:0000313" key="7">
    <source>
        <dbReference type="Proteomes" id="UP001162030"/>
    </source>
</evidence>
<dbReference type="EC" id="2.1.1.222" evidence="5"/>
<feature type="binding site" evidence="5">
    <location>
        <position position="39"/>
    </location>
    <ligand>
        <name>S-adenosyl-L-methionine</name>
        <dbReference type="ChEBI" id="CHEBI:59789"/>
    </ligand>
</feature>
<evidence type="ECO:0000256" key="1">
    <source>
        <dbReference type="ARBA" id="ARBA00022603"/>
    </source>
</evidence>
<dbReference type="InterPro" id="IPR010233">
    <property type="entry name" value="UbiG_MeTrfase"/>
</dbReference>
<evidence type="ECO:0000256" key="2">
    <source>
        <dbReference type="ARBA" id="ARBA00022679"/>
    </source>
</evidence>
<feature type="binding site" evidence="5">
    <location>
        <position position="79"/>
    </location>
    <ligand>
        <name>S-adenosyl-L-methionine</name>
        <dbReference type="ChEBI" id="CHEBI:59789"/>
    </ligand>
</feature>
<dbReference type="Proteomes" id="UP001162030">
    <property type="component" value="Chromosome"/>
</dbReference>
<keyword evidence="2 5" id="KW-0808">Transferase</keyword>
<name>A0ABN8XEV3_9GAMM</name>
<dbReference type="PANTHER" id="PTHR43464">
    <property type="entry name" value="METHYLTRANSFERASE"/>
    <property type="match status" value="1"/>
</dbReference>
<dbReference type="RefSeq" id="WP_026608748.1">
    <property type="nucleotide sequence ID" value="NZ_OX458333.1"/>
</dbReference>
<keyword evidence="7" id="KW-1185">Reference proteome</keyword>
<dbReference type="CDD" id="cd02440">
    <property type="entry name" value="AdoMet_MTases"/>
    <property type="match status" value="1"/>
</dbReference>
<keyword evidence="3 5" id="KW-0831">Ubiquinone biosynthesis</keyword>
<comment type="similarity">
    <text evidence="5">Belongs to the methyltransferase superfamily. UbiG/COQ3 family.</text>
</comment>
<dbReference type="PANTHER" id="PTHR43464:SF19">
    <property type="entry name" value="UBIQUINONE BIOSYNTHESIS O-METHYLTRANSFERASE, MITOCHONDRIAL"/>
    <property type="match status" value="1"/>
</dbReference>
<dbReference type="GO" id="GO:0102208">
    <property type="term" value="F:2-polyprenyl-6-hydroxyphenol methylase activity"/>
    <property type="evidence" value="ECO:0007669"/>
    <property type="project" value="UniProtKB-EC"/>
</dbReference>
<dbReference type="GO" id="GO:0032259">
    <property type="term" value="P:methylation"/>
    <property type="evidence" value="ECO:0007669"/>
    <property type="project" value="UniProtKB-KW"/>
</dbReference>
<dbReference type="GO" id="GO:0061542">
    <property type="term" value="F:3-demethylubiquinol 3-O-methyltransferase activity"/>
    <property type="evidence" value="ECO:0007669"/>
    <property type="project" value="UniProtKB-EC"/>
</dbReference>
<feature type="binding site" evidence="5">
    <location>
        <position position="58"/>
    </location>
    <ligand>
        <name>S-adenosyl-L-methionine</name>
        <dbReference type="ChEBI" id="CHEBI:59789"/>
    </ligand>
</feature>
<dbReference type="Gene3D" id="3.40.50.150">
    <property type="entry name" value="Vaccinia Virus protein VP39"/>
    <property type="match status" value="1"/>
</dbReference>
<keyword evidence="1 5" id="KW-0489">Methyltransferase</keyword>
<dbReference type="EC" id="2.1.1.64" evidence="5"/>
<accession>A0ABN8XEV3</accession>
<evidence type="ECO:0000256" key="4">
    <source>
        <dbReference type="ARBA" id="ARBA00022691"/>
    </source>
</evidence>
<dbReference type="NCBIfam" id="TIGR01983">
    <property type="entry name" value="UbiG"/>
    <property type="match status" value="1"/>
</dbReference>